<organism evidence="1 2">
    <name type="scientific">Cercopithifilaria johnstoni</name>
    <dbReference type="NCBI Taxonomy" id="2874296"/>
    <lineage>
        <taxon>Eukaryota</taxon>
        <taxon>Metazoa</taxon>
        <taxon>Ecdysozoa</taxon>
        <taxon>Nematoda</taxon>
        <taxon>Chromadorea</taxon>
        <taxon>Rhabditida</taxon>
        <taxon>Spirurina</taxon>
        <taxon>Spiruromorpha</taxon>
        <taxon>Filarioidea</taxon>
        <taxon>Onchocercidae</taxon>
        <taxon>Cercopithifilaria</taxon>
    </lineage>
</organism>
<keyword evidence="2" id="KW-1185">Reference proteome</keyword>
<protein>
    <submittedName>
        <fullName evidence="1">Uncharacterized protein</fullName>
    </submittedName>
</protein>
<sequence>MDSREECIITYLNTHPKFLENYATGPNVSNKVFDRWCSRRNMRVKKEALRDMNGPWMADDLSDFHNLLISSGNNVPLILYELGHACAQLTLNKLFDVIMYNNDNAYFIKRTETNVRLKQVTKVKRLPIYTKKVEDYSGVLLG</sequence>
<reference evidence="1" key="1">
    <citation type="submission" date="2021-09" db="EMBL/GenBank/DDBJ databases">
        <authorList>
            <consortium name="Pathogen Informatics"/>
        </authorList>
    </citation>
    <scope>NUCLEOTIDE SEQUENCE</scope>
</reference>
<dbReference type="AlphaFoldDB" id="A0A8J2M8E6"/>
<comment type="caution">
    <text evidence="1">The sequence shown here is derived from an EMBL/GenBank/DDBJ whole genome shotgun (WGS) entry which is preliminary data.</text>
</comment>
<accession>A0A8J2M8E6</accession>
<name>A0A8J2M8E6_9BILA</name>
<gene>
    <name evidence="1" type="ORF">CJOHNSTONI_LOCUS6817</name>
</gene>
<proteinExistence type="predicted"/>
<evidence type="ECO:0000313" key="2">
    <source>
        <dbReference type="Proteomes" id="UP000746747"/>
    </source>
</evidence>
<dbReference type="EMBL" id="CAKAEH010001503">
    <property type="protein sequence ID" value="CAG9536946.1"/>
    <property type="molecule type" value="Genomic_DNA"/>
</dbReference>
<dbReference type="OrthoDB" id="10343707at2759"/>
<dbReference type="Proteomes" id="UP000746747">
    <property type="component" value="Unassembled WGS sequence"/>
</dbReference>
<evidence type="ECO:0000313" key="1">
    <source>
        <dbReference type="EMBL" id="CAG9536946.1"/>
    </source>
</evidence>